<dbReference type="PANTHER" id="PTHR47094:SF1">
    <property type="entry name" value="RING-TYPE E3 UBIQUITIN TRANSFERASE"/>
    <property type="match status" value="1"/>
</dbReference>
<dbReference type="Pfam" id="PF00097">
    <property type="entry name" value="zf-C3HC4"/>
    <property type="match status" value="1"/>
</dbReference>
<dbReference type="GeneID" id="59379853"/>
<evidence type="ECO:0000256" key="3">
    <source>
        <dbReference type="ARBA" id="ARBA00022833"/>
    </source>
</evidence>
<feature type="region of interest" description="Disordered" evidence="5">
    <location>
        <begin position="1"/>
        <end position="183"/>
    </location>
</feature>
<dbReference type="PROSITE" id="PS00518">
    <property type="entry name" value="ZF_RING_1"/>
    <property type="match status" value="1"/>
</dbReference>
<evidence type="ECO:0000259" key="6">
    <source>
        <dbReference type="PROSITE" id="PS50089"/>
    </source>
</evidence>
<dbReference type="GO" id="GO:0008270">
    <property type="term" value="F:zinc ion binding"/>
    <property type="evidence" value="ECO:0007669"/>
    <property type="project" value="UniProtKB-KW"/>
</dbReference>
<dbReference type="EMBL" id="JACETU010000007">
    <property type="protein sequence ID" value="KAF7424724.1"/>
    <property type="molecule type" value="Genomic_DNA"/>
</dbReference>
<dbReference type="GO" id="GO:0006511">
    <property type="term" value="P:ubiquitin-dependent protein catabolic process"/>
    <property type="evidence" value="ECO:0007669"/>
    <property type="project" value="TreeGrafter"/>
</dbReference>
<dbReference type="PANTHER" id="PTHR47094">
    <property type="entry name" value="ELFLESS, ISOFORM B"/>
    <property type="match status" value="1"/>
</dbReference>
<dbReference type="InterPro" id="IPR049627">
    <property type="entry name" value="SLX8"/>
</dbReference>
<dbReference type="CDD" id="cd16449">
    <property type="entry name" value="RING-HC"/>
    <property type="match status" value="1"/>
</dbReference>
<evidence type="ECO:0000313" key="7">
    <source>
        <dbReference type="EMBL" id="KAF7424724.1"/>
    </source>
</evidence>
<dbReference type="PROSITE" id="PS50089">
    <property type="entry name" value="ZF_RING_2"/>
    <property type="match status" value="1"/>
</dbReference>
<dbReference type="VEuPathDB" id="FungiDB:PC9H_010035"/>
<protein>
    <recommendedName>
        <fullName evidence="6">RING-type domain-containing protein</fullName>
    </recommendedName>
</protein>
<dbReference type="InterPro" id="IPR013083">
    <property type="entry name" value="Znf_RING/FYVE/PHD"/>
</dbReference>
<dbReference type="SMART" id="SM00184">
    <property type="entry name" value="RING"/>
    <property type="match status" value="1"/>
</dbReference>
<feature type="compositionally biased region" description="Low complexity" evidence="5">
    <location>
        <begin position="27"/>
        <end position="47"/>
    </location>
</feature>
<dbReference type="GO" id="GO:0033768">
    <property type="term" value="C:SUMO-targeted ubiquitin ligase complex"/>
    <property type="evidence" value="ECO:0007669"/>
    <property type="project" value="TreeGrafter"/>
</dbReference>
<gene>
    <name evidence="7" type="ORF">PC9H_010035</name>
</gene>
<evidence type="ECO:0000256" key="5">
    <source>
        <dbReference type="SAM" id="MobiDB-lite"/>
    </source>
</evidence>
<accession>A0A8H6ZQH0</accession>
<keyword evidence="1" id="KW-0479">Metal-binding</keyword>
<comment type="caution">
    <text evidence="7">The sequence shown here is derived from an EMBL/GenBank/DDBJ whole genome shotgun (WGS) entry which is preliminary data.</text>
</comment>
<evidence type="ECO:0000313" key="8">
    <source>
        <dbReference type="Proteomes" id="UP000623687"/>
    </source>
</evidence>
<dbReference type="InterPro" id="IPR018957">
    <property type="entry name" value="Znf_C3HC4_RING-type"/>
</dbReference>
<organism evidence="7 8">
    <name type="scientific">Pleurotus ostreatus</name>
    <name type="common">Oyster mushroom</name>
    <name type="synonym">White-rot fungus</name>
    <dbReference type="NCBI Taxonomy" id="5322"/>
    <lineage>
        <taxon>Eukaryota</taxon>
        <taxon>Fungi</taxon>
        <taxon>Dikarya</taxon>
        <taxon>Basidiomycota</taxon>
        <taxon>Agaricomycotina</taxon>
        <taxon>Agaricomycetes</taxon>
        <taxon>Agaricomycetidae</taxon>
        <taxon>Agaricales</taxon>
        <taxon>Pleurotineae</taxon>
        <taxon>Pleurotaceae</taxon>
        <taxon>Pleurotus</taxon>
    </lineage>
</organism>
<name>A0A8H6ZQH0_PLEOS</name>
<sequence>MASRLSSSGGLVEDPLPVPTTSRNLRPRSQGRASAASASRSPSTVSPEPLIVNVDKGKGKMRETSEFSDYRPAKKVKLSPEKGEGKGKARMIDVEIVDSEEEVDQLTMSQKEHEHDADVGGATDSWAGSSTEVHSLRSPATSPVVSSPSLAKLLHPTNQSPPPPHAHRKRKRPSEPQPPPLDQSSLLTAYTCPICFSSPTNATLTPCGHIMCGSCLFAAVKAGLQRHATMMIGEGQPSCPVCRAPIPGWDGRGGGVIGLKVRAIISV</sequence>
<dbReference type="GO" id="GO:0016567">
    <property type="term" value="P:protein ubiquitination"/>
    <property type="evidence" value="ECO:0007669"/>
    <property type="project" value="UniProtKB-UniPathway"/>
</dbReference>
<feature type="compositionally biased region" description="Basic and acidic residues" evidence="5">
    <location>
        <begin position="55"/>
        <end position="93"/>
    </location>
</feature>
<feature type="domain" description="RING-type" evidence="6">
    <location>
        <begin position="192"/>
        <end position="243"/>
    </location>
</feature>
<proteinExistence type="predicted"/>
<evidence type="ECO:0000256" key="2">
    <source>
        <dbReference type="ARBA" id="ARBA00022771"/>
    </source>
</evidence>
<dbReference type="AlphaFoldDB" id="A0A8H6ZQH0"/>
<dbReference type="InterPro" id="IPR001841">
    <property type="entry name" value="Znf_RING"/>
</dbReference>
<dbReference type="OrthoDB" id="6270329at2759"/>
<keyword evidence="2 4" id="KW-0863">Zinc-finger</keyword>
<feature type="compositionally biased region" description="Polar residues" evidence="5">
    <location>
        <begin position="126"/>
        <end position="141"/>
    </location>
</feature>
<dbReference type="RefSeq" id="XP_036628918.1">
    <property type="nucleotide sequence ID" value="XM_036779529.1"/>
</dbReference>
<dbReference type="GO" id="GO:0032183">
    <property type="term" value="F:SUMO binding"/>
    <property type="evidence" value="ECO:0007669"/>
    <property type="project" value="TreeGrafter"/>
</dbReference>
<keyword evidence="8" id="KW-1185">Reference proteome</keyword>
<dbReference type="SUPFAM" id="SSF57850">
    <property type="entry name" value="RING/U-box"/>
    <property type="match status" value="1"/>
</dbReference>
<feature type="compositionally biased region" description="Acidic residues" evidence="5">
    <location>
        <begin position="95"/>
        <end position="104"/>
    </location>
</feature>
<keyword evidence="3" id="KW-0862">Zinc</keyword>
<dbReference type="GO" id="GO:0140082">
    <property type="term" value="F:SUMO-ubiquitin ligase activity"/>
    <property type="evidence" value="ECO:0007669"/>
    <property type="project" value="TreeGrafter"/>
</dbReference>
<dbReference type="UniPathway" id="UPA00143"/>
<reference evidence="7" key="1">
    <citation type="submission" date="2019-07" db="EMBL/GenBank/DDBJ databases">
        <authorList>
            <person name="Palmer J.M."/>
        </authorList>
    </citation>
    <scope>NUCLEOTIDE SEQUENCE</scope>
    <source>
        <strain evidence="7">PC9</strain>
    </source>
</reference>
<dbReference type="InterPro" id="IPR017907">
    <property type="entry name" value="Znf_RING_CS"/>
</dbReference>
<dbReference type="Gene3D" id="3.30.40.10">
    <property type="entry name" value="Zinc/RING finger domain, C3HC4 (zinc finger)"/>
    <property type="match status" value="1"/>
</dbReference>
<evidence type="ECO:0000256" key="1">
    <source>
        <dbReference type="ARBA" id="ARBA00022723"/>
    </source>
</evidence>
<dbReference type="GO" id="GO:0061630">
    <property type="term" value="F:ubiquitin protein ligase activity"/>
    <property type="evidence" value="ECO:0007669"/>
    <property type="project" value="InterPro"/>
</dbReference>
<evidence type="ECO:0000256" key="4">
    <source>
        <dbReference type="PROSITE-ProRule" id="PRU00175"/>
    </source>
</evidence>
<dbReference type="Proteomes" id="UP000623687">
    <property type="component" value="Unassembled WGS sequence"/>
</dbReference>